<accession>A0A200Q5P8</accession>
<organism evidence="1 2">
    <name type="scientific">Macleaya cordata</name>
    <name type="common">Five-seeded plume-poppy</name>
    <name type="synonym">Bocconia cordata</name>
    <dbReference type="NCBI Taxonomy" id="56857"/>
    <lineage>
        <taxon>Eukaryota</taxon>
        <taxon>Viridiplantae</taxon>
        <taxon>Streptophyta</taxon>
        <taxon>Embryophyta</taxon>
        <taxon>Tracheophyta</taxon>
        <taxon>Spermatophyta</taxon>
        <taxon>Magnoliopsida</taxon>
        <taxon>Ranunculales</taxon>
        <taxon>Papaveraceae</taxon>
        <taxon>Papaveroideae</taxon>
        <taxon>Macleaya</taxon>
    </lineage>
</organism>
<dbReference type="OrthoDB" id="10602060at2759"/>
<name>A0A200Q5P8_MACCD</name>
<protein>
    <submittedName>
        <fullName evidence="1">Uncharacterized protein</fullName>
    </submittedName>
</protein>
<evidence type="ECO:0000313" key="2">
    <source>
        <dbReference type="Proteomes" id="UP000195402"/>
    </source>
</evidence>
<dbReference type="AlphaFoldDB" id="A0A200Q5P8"/>
<dbReference type="Proteomes" id="UP000195402">
    <property type="component" value="Unassembled WGS sequence"/>
</dbReference>
<sequence length="238" mass="26263">MKFTQVTRLEWIISEAMTPLARTYFKGGHTRWCQMLRFLEIPIKLERQGMYRASGGLSKQQANIMNGRGSGVLVGQQFTQPAYSKVSLLPQPTKQDSDEELEYADSSSGILESTSMTSTLDMPNGELIAKSSDTTEVGMPRMFAFVNLWVLGLVPLSTHPSVIFPFHIEMMLLFCQQKPKIGVGRCFNQNPLRMGVAFEFLGSASVKQRQDGSAALYTLANKTSSVSPMDAAPPSPTP</sequence>
<proteinExistence type="predicted"/>
<dbReference type="STRING" id="56857.A0A200Q5P8"/>
<gene>
    <name evidence="1" type="ORF">BVC80_9037g40</name>
</gene>
<keyword evidence="2" id="KW-1185">Reference proteome</keyword>
<comment type="caution">
    <text evidence="1">The sequence shown here is derived from an EMBL/GenBank/DDBJ whole genome shotgun (WGS) entry which is preliminary data.</text>
</comment>
<dbReference type="InParanoid" id="A0A200Q5P8"/>
<evidence type="ECO:0000313" key="1">
    <source>
        <dbReference type="EMBL" id="OVA05778.1"/>
    </source>
</evidence>
<dbReference type="EMBL" id="MVGT01003007">
    <property type="protein sequence ID" value="OVA05778.1"/>
    <property type="molecule type" value="Genomic_DNA"/>
</dbReference>
<reference evidence="1 2" key="1">
    <citation type="journal article" date="2017" name="Mol. Plant">
        <title>The Genome of Medicinal Plant Macleaya cordata Provides New Insights into Benzylisoquinoline Alkaloids Metabolism.</title>
        <authorList>
            <person name="Liu X."/>
            <person name="Liu Y."/>
            <person name="Huang P."/>
            <person name="Ma Y."/>
            <person name="Qing Z."/>
            <person name="Tang Q."/>
            <person name="Cao H."/>
            <person name="Cheng P."/>
            <person name="Zheng Y."/>
            <person name="Yuan Z."/>
            <person name="Zhou Y."/>
            <person name="Liu J."/>
            <person name="Tang Z."/>
            <person name="Zhuo Y."/>
            <person name="Zhang Y."/>
            <person name="Yu L."/>
            <person name="Huang J."/>
            <person name="Yang P."/>
            <person name="Peng Q."/>
            <person name="Zhang J."/>
            <person name="Jiang W."/>
            <person name="Zhang Z."/>
            <person name="Lin K."/>
            <person name="Ro D.K."/>
            <person name="Chen X."/>
            <person name="Xiong X."/>
            <person name="Shang Y."/>
            <person name="Huang S."/>
            <person name="Zeng J."/>
        </authorList>
    </citation>
    <scope>NUCLEOTIDE SEQUENCE [LARGE SCALE GENOMIC DNA]</scope>
    <source>
        <strain evidence="2">cv. BLH2017</strain>
        <tissue evidence="1">Root</tissue>
    </source>
</reference>